<gene>
    <name evidence="2" type="ORF">CC99x_00166</name>
    <name evidence="3" type="ORF">CC99x_006100</name>
</gene>
<dbReference type="InterPro" id="IPR001387">
    <property type="entry name" value="Cro/C1-type_HTH"/>
</dbReference>
<dbReference type="EMBL" id="LKHV01000001">
    <property type="protein sequence ID" value="KRG19945.1"/>
    <property type="molecule type" value="Genomic_DNA"/>
</dbReference>
<dbReference type="EMBL" id="LKHV02000001">
    <property type="protein sequence ID" value="MCS5708477.1"/>
    <property type="molecule type" value="Genomic_DNA"/>
</dbReference>
<accession>A0A0Q9YJN9</accession>
<dbReference type="AlphaFoldDB" id="A0A0Q9YJN9"/>
<dbReference type="Gene3D" id="1.10.260.40">
    <property type="entry name" value="lambda repressor-like DNA-binding domains"/>
    <property type="match status" value="1"/>
</dbReference>
<dbReference type="SMART" id="SM00530">
    <property type="entry name" value="HTH_XRE"/>
    <property type="match status" value="1"/>
</dbReference>
<sequence>MNHVPALEYLAETLRRAREAKGLSQRALSTKVGVPQSHISKIENANVDLQTSSLIEIARTLDLELMLIPRPLITTVKALNQNRVSLDINKKDIPVPAYRLDDMDEA</sequence>
<reference evidence="2" key="1">
    <citation type="submission" date="2015-09" db="EMBL/GenBank/DDBJ databases">
        <title>Draft Genome Sequences of Two Novel Amoeba-resistant Intranuclear Bacteria, Candidatus Berkiella cookevillensis and Candidatus Berkiella aquae.</title>
        <authorList>
            <person name="Mehari Y.T."/>
            <person name="Arivett B.A."/>
            <person name="Farone A.L."/>
            <person name="Gunderson J.H."/>
            <person name="Farone M.B."/>
        </authorList>
    </citation>
    <scope>NUCLEOTIDE SEQUENCE [LARGE SCALE GENOMIC DNA]</scope>
    <source>
        <strain evidence="2">CC99</strain>
    </source>
</reference>
<dbReference type="CDD" id="cd00093">
    <property type="entry name" value="HTH_XRE"/>
    <property type="match status" value="1"/>
</dbReference>
<dbReference type="Proteomes" id="UP000051494">
    <property type="component" value="Unassembled WGS sequence"/>
</dbReference>
<keyword evidence="4" id="KW-1185">Reference proteome</keyword>
<dbReference type="RefSeq" id="WP_057622662.1">
    <property type="nucleotide sequence ID" value="NZ_LKHV02000001.1"/>
</dbReference>
<organism evidence="2">
    <name type="scientific">Candidatus Berkiella cookevillensis</name>
    <dbReference type="NCBI Taxonomy" id="437022"/>
    <lineage>
        <taxon>Bacteria</taxon>
        <taxon>Pseudomonadati</taxon>
        <taxon>Pseudomonadota</taxon>
        <taxon>Gammaproteobacteria</taxon>
        <taxon>Candidatus Berkiellales</taxon>
        <taxon>Candidatus Berkiellaceae</taxon>
        <taxon>Candidatus Berkiella</taxon>
    </lineage>
</organism>
<dbReference type="GO" id="GO:0003677">
    <property type="term" value="F:DNA binding"/>
    <property type="evidence" value="ECO:0007669"/>
    <property type="project" value="InterPro"/>
</dbReference>
<dbReference type="SUPFAM" id="SSF47413">
    <property type="entry name" value="lambda repressor-like DNA-binding domains"/>
    <property type="match status" value="1"/>
</dbReference>
<protein>
    <submittedName>
        <fullName evidence="2">Anaerobic benzoate catabolism transcriptional regulator</fullName>
    </submittedName>
    <submittedName>
        <fullName evidence="3">Helix-turn-helix domain-containing protein</fullName>
    </submittedName>
</protein>
<dbReference type="OrthoDB" id="6386497at2"/>
<evidence type="ECO:0000313" key="4">
    <source>
        <dbReference type="Proteomes" id="UP000051494"/>
    </source>
</evidence>
<dbReference type="PROSITE" id="PS50943">
    <property type="entry name" value="HTH_CROC1"/>
    <property type="match status" value="1"/>
</dbReference>
<name>A0A0Q9YJN9_9GAMM</name>
<reference evidence="3" key="3">
    <citation type="submission" date="2021-06" db="EMBL/GenBank/DDBJ databases">
        <title>Genomic Description and Analysis of Intracellular Bacteria, Candidatus Berkiella cookevillensis and Candidatus Berkiella aquae.</title>
        <authorList>
            <person name="Kidane D.T."/>
            <person name="Mehari Y.T."/>
            <person name="Rice F.C."/>
            <person name="Arivett B.A."/>
            <person name="Farone A.L."/>
            <person name="Berk S.G."/>
            <person name="Farone M.B."/>
        </authorList>
    </citation>
    <scope>NUCLEOTIDE SEQUENCE</scope>
    <source>
        <strain evidence="3">CC99</strain>
    </source>
</reference>
<dbReference type="Pfam" id="PF01381">
    <property type="entry name" value="HTH_3"/>
    <property type="match status" value="1"/>
</dbReference>
<evidence type="ECO:0000259" key="1">
    <source>
        <dbReference type="PROSITE" id="PS50943"/>
    </source>
</evidence>
<comment type="caution">
    <text evidence="2">The sequence shown here is derived from an EMBL/GenBank/DDBJ whole genome shotgun (WGS) entry which is preliminary data.</text>
</comment>
<dbReference type="STRING" id="437022.CC99x_00166"/>
<evidence type="ECO:0000313" key="3">
    <source>
        <dbReference type="EMBL" id="MCS5708477.1"/>
    </source>
</evidence>
<evidence type="ECO:0000313" key="2">
    <source>
        <dbReference type="EMBL" id="KRG19945.1"/>
    </source>
</evidence>
<feature type="domain" description="HTH cro/C1-type" evidence="1">
    <location>
        <begin position="14"/>
        <end position="68"/>
    </location>
</feature>
<proteinExistence type="predicted"/>
<reference evidence="3" key="2">
    <citation type="journal article" date="2016" name="Genome Announc.">
        <title>Draft Genome Sequences of Two Novel Amoeba-Resistant Intranuclear Bacteria, 'Candidatus Berkiella cookevillensis' and 'Candidatus Berkiella aquae'.</title>
        <authorList>
            <person name="Mehari Y.T."/>
            <person name="Arivett B.A."/>
            <person name="Farone A.L."/>
            <person name="Gunderson J.H."/>
            <person name="Farone M.B."/>
        </authorList>
    </citation>
    <scope>NUCLEOTIDE SEQUENCE</scope>
    <source>
        <strain evidence="3">CC99</strain>
    </source>
</reference>
<dbReference type="InterPro" id="IPR010982">
    <property type="entry name" value="Lambda_DNA-bd_dom_sf"/>
</dbReference>